<dbReference type="Proteomes" id="UP000515123">
    <property type="component" value="Linkage group 7"/>
</dbReference>
<evidence type="ECO:0000313" key="3">
    <source>
        <dbReference type="Proteomes" id="UP000515123"/>
    </source>
</evidence>
<dbReference type="AlphaFoldDB" id="A0A6P5FBK8"/>
<keyword evidence="2" id="KW-1133">Transmembrane helix</keyword>
<keyword evidence="3" id="KW-1185">Reference proteome</keyword>
<feature type="region of interest" description="Disordered" evidence="1">
    <location>
        <begin position="117"/>
        <end position="138"/>
    </location>
</feature>
<dbReference type="Gramene" id="Aco027671.1.mrna1">
    <property type="protein sequence ID" value="Aco027671.1.mrna1"/>
    <property type="gene ID" value="Aco027671.1.path1"/>
</dbReference>
<evidence type="ECO:0000256" key="2">
    <source>
        <dbReference type="SAM" id="Phobius"/>
    </source>
</evidence>
<accession>A0A6P5FBK8</accession>
<dbReference type="GeneID" id="109713349"/>
<organism evidence="3 4">
    <name type="scientific">Ananas comosus</name>
    <name type="common">Pineapple</name>
    <name type="synonym">Ananas ananas</name>
    <dbReference type="NCBI Taxonomy" id="4615"/>
    <lineage>
        <taxon>Eukaryota</taxon>
        <taxon>Viridiplantae</taxon>
        <taxon>Streptophyta</taxon>
        <taxon>Embryophyta</taxon>
        <taxon>Tracheophyta</taxon>
        <taxon>Spermatophyta</taxon>
        <taxon>Magnoliopsida</taxon>
        <taxon>Liliopsida</taxon>
        <taxon>Poales</taxon>
        <taxon>Bromeliaceae</taxon>
        <taxon>Bromelioideae</taxon>
        <taxon>Ananas</taxon>
    </lineage>
</organism>
<reference evidence="4" key="2">
    <citation type="submission" date="2025-08" db="UniProtKB">
        <authorList>
            <consortium name="RefSeq"/>
        </authorList>
    </citation>
    <scope>IDENTIFICATION</scope>
    <source>
        <tissue evidence="4">Leaf</tissue>
    </source>
</reference>
<dbReference type="RefSeq" id="XP_020092977.1">
    <property type="nucleotide sequence ID" value="XM_020237388.1"/>
</dbReference>
<feature type="region of interest" description="Disordered" evidence="1">
    <location>
        <begin position="31"/>
        <end position="52"/>
    </location>
</feature>
<name>A0A6P5FBK8_ANACO</name>
<dbReference type="PANTHER" id="PTHR37716">
    <property type="entry name" value="OS07G0568900 PROTEIN"/>
    <property type="match status" value="1"/>
</dbReference>
<keyword evidence="2" id="KW-0812">Transmembrane</keyword>
<dbReference type="GO" id="GO:0009535">
    <property type="term" value="C:chloroplast thylakoid membrane"/>
    <property type="evidence" value="ECO:0007669"/>
    <property type="project" value="TreeGrafter"/>
</dbReference>
<sequence>MLPRTIPYGRCPPVVASPPIHPTVAVFSHFPSSSSSLDATNDSDNNSIRSNSRGRTCLLPLFRLSRSGGGRLSPLNASVEREKEEEKEEEEEEEETGFEIDRQKAREALRKLDQQLQSLSQPESLPKKRPPPALPELNLDRDMITGRVIEEMPEMSGSYIAYTAVALVILTIFNNIMFNLFIKPTVDGNEQVTKIERIPLREPK</sequence>
<proteinExistence type="predicted"/>
<gene>
    <name evidence="4" type="primary">LOC109713349</name>
</gene>
<evidence type="ECO:0000313" key="4">
    <source>
        <dbReference type="RefSeq" id="XP_020092977.1"/>
    </source>
</evidence>
<feature type="transmembrane region" description="Helical" evidence="2">
    <location>
        <begin position="159"/>
        <end position="182"/>
    </location>
</feature>
<protein>
    <submittedName>
        <fullName evidence="4">Uncharacterized protein LOC109713349 isoform X1</fullName>
    </submittedName>
</protein>
<keyword evidence="2" id="KW-0472">Membrane</keyword>
<evidence type="ECO:0000256" key="1">
    <source>
        <dbReference type="SAM" id="MobiDB-lite"/>
    </source>
</evidence>
<reference evidence="3" key="1">
    <citation type="journal article" date="2015" name="Nat. Genet.">
        <title>The pineapple genome and the evolution of CAM photosynthesis.</title>
        <authorList>
            <person name="Ming R."/>
            <person name="VanBuren R."/>
            <person name="Wai C.M."/>
            <person name="Tang H."/>
            <person name="Schatz M.C."/>
            <person name="Bowers J.E."/>
            <person name="Lyons E."/>
            <person name="Wang M.L."/>
            <person name="Chen J."/>
            <person name="Biggers E."/>
            <person name="Zhang J."/>
            <person name="Huang L."/>
            <person name="Zhang L."/>
            <person name="Miao W."/>
            <person name="Zhang J."/>
            <person name="Ye Z."/>
            <person name="Miao C."/>
            <person name="Lin Z."/>
            <person name="Wang H."/>
            <person name="Zhou H."/>
            <person name="Yim W.C."/>
            <person name="Priest H.D."/>
            <person name="Zheng C."/>
            <person name="Woodhouse M."/>
            <person name="Edger P.P."/>
            <person name="Guyot R."/>
            <person name="Guo H.B."/>
            <person name="Guo H."/>
            <person name="Zheng G."/>
            <person name="Singh R."/>
            <person name="Sharma A."/>
            <person name="Min X."/>
            <person name="Zheng Y."/>
            <person name="Lee H."/>
            <person name="Gurtowski J."/>
            <person name="Sedlazeck F.J."/>
            <person name="Harkess A."/>
            <person name="McKain M.R."/>
            <person name="Liao Z."/>
            <person name="Fang J."/>
            <person name="Liu J."/>
            <person name="Zhang X."/>
            <person name="Zhang Q."/>
            <person name="Hu W."/>
            <person name="Qin Y."/>
            <person name="Wang K."/>
            <person name="Chen L.Y."/>
            <person name="Shirley N."/>
            <person name="Lin Y.R."/>
            <person name="Liu L.Y."/>
            <person name="Hernandez A.G."/>
            <person name="Wright C.L."/>
            <person name="Bulone V."/>
            <person name="Tuskan G.A."/>
            <person name="Heath K."/>
            <person name="Zee F."/>
            <person name="Moore P.H."/>
            <person name="Sunkar R."/>
            <person name="Leebens-Mack J.H."/>
            <person name="Mockler T."/>
            <person name="Bennetzen J.L."/>
            <person name="Freeling M."/>
            <person name="Sankoff D."/>
            <person name="Paterson A.H."/>
            <person name="Zhu X."/>
            <person name="Yang X."/>
            <person name="Smith J.A."/>
            <person name="Cushman J.C."/>
            <person name="Paull R.E."/>
            <person name="Yu Q."/>
        </authorList>
    </citation>
    <scope>NUCLEOTIDE SEQUENCE [LARGE SCALE GENOMIC DNA]</scope>
    <source>
        <strain evidence="3">cv. F153</strain>
    </source>
</reference>
<feature type="compositionally biased region" description="Low complexity" evidence="1">
    <location>
        <begin position="32"/>
        <end position="52"/>
    </location>
</feature>
<dbReference type="OrthoDB" id="780445at2759"/>
<feature type="compositionally biased region" description="Acidic residues" evidence="1">
    <location>
        <begin position="85"/>
        <end position="98"/>
    </location>
</feature>
<feature type="region of interest" description="Disordered" evidence="1">
    <location>
        <begin position="70"/>
        <end position="102"/>
    </location>
</feature>
<dbReference type="PANTHER" id="PTHR37716:SF1">
    <property type="entry name" value="OS07G0568900 PROTEIN"/>
    <property type="match status" value="1"/>
</dbReference>